<reference evidence="3 4" key="1">
    <citation type="journal article" date="2018" name="PLoS Genet.">
        <title>Population sequencing reveals clonal diversity and ancestral inbreeding in the grapevine cultivar Chardonnay.</title>
        <authorList>
            <person name="Roach M.J."/>
            <person name="Johnson D.L."/>
            <person name="Bohlmann J."/>
            <person name="van Vuuren H.J."/>
            <person name="Jones S.J."/>
            <person name="Pretorius I.S."/>
            <person name="Schmidt S.A."/>
            <person name="Borneman A.R."/>
        </authorList>
    </citation>
    <scope>NUCLEOTIDE SEQUENCE [LARGE SCALE GENOMIC DNA]</scope>
    <source>
        <strain evidence="4">cv. Chardonnay</strain>
        <tissue evidence="3">Leaf</tissue>
    </source>
</reference>
<sequence>MAVDSEKSFSEEKVWSLCKMPFWQSNNASSSSSTSSSLQSVHQQSQSHQVLQSSNAVSFVTKSLLPTRRRLHLDPPNKLYFPYEPGKQVRSAISIKNISRSHLAFKFQTTAPKSCYMRPPGGILAPGESLIATVFKFVEHPENNEKPAVDQKSKVKFKIMSLKVKGEMDYVPELDQVAEEQILRVVFLDTERPSPPLEKLKRQLAEAEAALEARKKPPEDTGPRIVGEGLVIDEWKEEGKDTWPGSRLKGLIQCNVWFPLLFYAQAEVFVVSYLKSCSFVQGIAPKLPQGVVKNSLMAQLLGILVSIESIPHGASKHVLRHITLENFTSGKRYKMGFINKAFLAVTLGAAFGLEDQVMKSNSSALKLNYFAAIGSSSSQELFRHGPQGSMEKPRGGDTLRKAREEPLRMVVYLSCWGPN</sequence>
<proteinExistence type="inferred from homology"/>
<dbReference type="EMBL" id="QGNW01000116">
    <property type="protein sequence ID" value="RVW95194.1"/>
    <property type="molecule type" value="Genomic_DNA"/>
</dbReference>
<protein>
    <submittedName>
        <fullName evidence="3">Vesicle-associated protein 4-2</fullName>
    </submittedName>
</protein>
<comment type="similarity">
    <text evidence="1">Belongs to the VAMP-associated protein (VAP) (TC 9.B.17) family.</text>
</comment>
<dbReference type="InterPro" id="IPR016763">
    <property type="entry name" value="VAP"/>
</dbReference>
<dbReference type="Proteomes" id="UP000288805">
    <property type="component" value="Unassembled WGS sequence"/>
</dbReference>
<feature type="domain" description="MSP" evidence="2">
    <location>
        <begin position="70"/>
        <end position="188"/>
    </location>
</feature>
<comment type="caution">
    <text evidence="3">The sequence shown here is derived from an EMBL/GenBank/DDBJ whole genome shotgun (WGS) entry which is preliminary data.</text>
</comment>
<organism evidence="3 4">
    <name type="scientific">Vitis vinifera</name>
    <name type="common">Grape</name>
    <dbReference type="NCBI Taxonomy" id="29760"/>
    <lineage>
        <taxon>Eukaryota</taxon>
        <taxon>Viridiplantae</taxon>
        <taxon>Streptophyta</taxon>
        <taxon>Embryophyta</taxon>
        <taxon>Tracheophyta</taxon>
        <taxon>Spermatophyta</taxon>
        <taxon>Magnoliopsida</taxon>
        <taxon>eudicotyledons</taxon>
        <taxon>Gunneridae</taxon>
        <taxon>Pentapetalae</taxon>
        <taxon>rosids</taxon>
        <taxon>Vitales</taxon>
        <taxon>Vitaceae</taxon>
        <taxon>Viteae</taxon>
        <taxon>Vitis</taxon>
    </lineage>
</organism>
<evidence type="ECO:0000256" key="1">
    <source>
        <dbReference type="ARBA" id="ARBA00008932"/>
    </source>
</evidence>
<dbReference type="PROSITE" id="PS50202">
    <property type="entry name" value="MSP"/>
    <property type="match status" value="1"/>
</dbReference>
<dbReference type="Pfam" id="PF12609">
    <property type="entry name" value="DUF3774"/>
    <property type="match status" value="1"/>
</dbReference>
<dbReference type="Gene3D" id="2.60.40.10">
    <property type="entry name" value="Immunoglobulins"/>
    <property type="match status" value="1"/>
</dbReference>
<dbReference type="Pfam" id="PF00635">
    <property type="entry name" value="Motile_Sperm"/>
    <property type="match status" value="1"/>
</dbReference>
<dbReference type="InterPro" id="IPR000535">
    <property type="entry name" value="MSP_dom"/>
</dbReference>
<dbReference type="AlphaFoldDB" id="A0A438IEQ5"/>
<evidence type="ECO:0000313" key="4">
    <source>
        <dbReference type="Proteomes" id="UP000288805"/>
    </source>
</evidence>
<accession>A0A438IEQ5</accession>
<dbReference type="PANTHER" id="PTHR10809">
    <property type="entry name" value="VESICLE-ASSOCIATED MEMBRANE PROTEIN-ASSOCIATED PROTEIN"/>
    <property type="match status" value="1"/>
</dbReference>
<evidence type="ECO:0000313" key="3">
    <source>
        <dbReference type="EMBL" id="RVW95194.1"/>
    </source>
</evidence>
<dbReference type="InterPro" id="IPR022251">
    <property type="entry name" value="DUF3774_wound-induced"/>
</dbReference>
<dbReference type="PANTHER" id="PTHR10809:SF101">
    <property type="entry name" value="VESICLE-ASSOCIATED PROTEIN 4-1"/>
    <property type="match status" value="1"/>
</dbReference>
<name>A0A438IEQ5_VITVI</name>
<dbReference type="SUPFAM" id="SSF49354">
    <property type="entry name" value="PapD-like"/>
    <property type="match status" value="1"/>
</dbReference>
<dbReference type="GO" id="GO:0005789">
    <property type="term" value="C:endoplasmic reticulum membrane"/>
    <property type="evidence" value="ECO:0007669"/>
    <property type="project" value="InterPro"/>
</dbReference>
<dbReference type="InterPro" id="IPR008962">
    <property type="entry name" value="PapD-like_sf"/>
</dbReference>
<gene>
    <name evidence="3" type="primary">PVA42_4</name>
    <name evidence="3" type="ORF">CK203_025537</name>
</gene>
<dbReference type="InterPro" id="IPR013783">
    <property type="entry name" value="Ig-like_fold"/>
</dbReference>
<evidence type="ECO:0000259" key="2">
    <source>
        <dbReference type="PROSITE" id="PS50202"/>
    </source>
</evidence>